<feature type="domain" description="Mur ligase N-terminal catalytic" evidence="15">
    <location>
        <begin position="9"/>
        <end position="106"/>
    </location>
</feature>
<gene>
    <name evidence="14" type="primary">murC</name>
    <name evidence="18" type="ORF">GTO91_04470</name>
</gene>
<evidence type="ECO:0000313" key="18">
    <source>
        <dbReference type="EMBL" id="MZP28964.1"/>
    </source>
</evidence>
<evidence type="ECO:0000259" key="16">
    <source>
        <dbReference type="Pfam" id="PF02875"/>
    </source>
</evidence>
<keyword evidence="9 14" id="KW-0133">Cell shape</keyword>
<comment type="function">
    <text evidence="14">Cell wall formation.</text>
</comment>
<evidence type="ECO:0000256" key="1">
    <source>
        <dbReference type="ARBA" id="ARBA00004496"/>
    </source>
</evidence>
<keyword evidence="10 14" id="KW-0573">Peptidoglycan synthesis</keyword>
<dbReference type="InterPro" id="IPR004101">
    <property type="entry name" value="Mur_ligase_C"/>
</dbReference>
<feature type="binding site" evidence="14">
    <location>
        <begin position="113"/>
        <end position="119"/>
    </location>
    <ligand>
        <name>ATP</name>
        <dbReference type="ChEBI" id="CHEBI:30616"/>
    </ligand>
</feature>
<feature type="domain" description="Mur ligase C-terminal" evidence="16">
    <location>
        <begin position="313"/>
        <end position="443"/>
    </location>
</feature>
<dbReference type="Proteomes" id="UP000463470">
    <property type="component" value="Unassembled WGS sequence"/>
</dbReference>
<dbReference type="Pfam" id="PF02875">
    <property type="entry name" value="Mur_ligase_C"/>
    <property type="match status" value="1"/>
</dbReference>
<evidence type="ECO:0000256" key="8">
    <source>
        <dbReference type="ARBA" id="ARBA00022840"/>
    </source>
</evidence>
<dbReference type="Gene3D" id="3.90.190.20">
    <property type="entry name" value="Mur ligase, C-terminal domain"/>
    <property type="match status" value="1"/>
</dbReference>
<dbReference type="OrthoDB" id="9804126at2"/>
<dbReference type="InterPro" id="IPR013221">
    <property type="entry name" value="Mur_ligase_cen"/>
</dbReference>
<keyword evidence="11 14" id="KW-0131">Cell cycle</keyword>
<dbReference type="PANTHER" id="PTHR43445:SF3">
    <property type="entry name" value="UDP-N-ACETYLMURAMATE--L-ALANINE LIGASE"/>
    <property type="match status" value="1"/>
</dbReference>
<dbReference type="GO" id="GO:0005524">
    <property type="term" value="F:ATP binding"/>
    <property type="evidence" value="ECO:0007669"/>
    <property type="project" value="UniProtKB-UniRule"/>
</dbReference>
<accession>A0A845L2A6</accession>
<dbReference type="InterPro" id="IPR036615">
    <property type="entry name" value="Mur_ligase_C_dom_sf"/>
</dbReference>
<evidence type="ECO:0000256" key="9">
    <source>
        <dbReference type="ARBA" id="ARBA00022960"/>
    </source>
</evidence>
<protein>
    <recommendedName>
        <fullName evidence="3 14">UDP-N-acetylmuramate--L-alanine ligase</fullName>
        <ecNumber evidence="3 14">6.3.2.8</ecNumber>
    </recommendedName>
    <alternativeName>
        <fullName evidence="14">UDP-N-acetylmuramoyl-L-alanine synthetase</fullName>
    </alternativeName>
</protein>
<reference evidence="18 19" key="1">
    <citation type="submission" date="2020-01" db="EMBL/GenBank/DDBJ databases">
        <title>Whole-genome sequence of Heliobacterium undosum DSM 13378.</title>
        <authorList>
            <person name="Kyndt J.A."/>
            <person name="Meyer T.E."/>
        </authorList>
    </citation>
    <scope>NUCLEOTIDE SEQUENCE [LARGE SCALE GENOMIC DNA]</scope>
    <source>
        <strain evidence="18 19">DSM 13378</strain>
    </source>
</reference>
<dbReference type="Pfam" id="PF01225">
    <property type="entry name" value="Mur_ligase"/>
    <property type="match status" value="1"/>
</dbReference>
<sequence length="464" mass="50543">MLAKGTWLHFIGVGGTGMSGLARVMLQQGYKVSGSDLADTAVTQRLVSQGAKVFQGHREEHLQPGVDVVVVSTAVKADNPELRLARERNLTIWHRADLLAWLMEQKKGIAVAGAHGKTTTSAMIGLMLEQCGLDPAIIVGGEIREIEGNAKWGQGDFMAAEADESDRSFLKLSPWMAVITNIEADHLDHYQSFEAIVEAFYQFTERVSGDGILLLCADDPLLQEMAERVTTRRVVTYGMKARADYRVVDLICTPEGSQADIFRGEERLGRLLLSVPGEHNISNALAAVACADLIGVPFAAAAAALSRFGGVGRRFQRMGEAKGISVVDDYAHHPTEVKATLAAARQTQPGRLVAVFQPHRYTRTRDLYREFGEAFDAADVVVLNEIYPAGEAPIPGVSSGLIMDVYENRCGRKAVYAADKEELLRRLQDLVKPGDLVLTMGAGNIWMAGRQLLEALEARQSEQG</sequence>
<dbReference type="Gene3D" id="3.40.1190.10">
    <property type="entry name" value="Mur-like, catalytic domain"/>
    <property type="match status" value="1"/>
</dbReference>
<organism evidence="18 19">
    <name type="scientific">Heliomicrobium undosum</name>
    <dbReference type="NCBI Taxonomy" id="121734"/>
    <lineage>
        <taxon>Bacteria</taxon>
        <taxon>Bacillati</taxon>
        <taxon>Bacillota</taxon>
        <taxon>Clostridia</taxon>
        <taxon>Eubacteriales</taxon>
        <taxon>Heliobacteriaceae</taxon>
        <taxon>Heliomicrobium</taxon>
    </lineage>
</organism>
<evidence type="ECO:0000256" key="3">
    <source>
        <dbReference type="ARBA" id="ARBA00012211"/>
    </source>
</evidence>
<evidence type="ECO:0000259" key="15">
    <source>
        <dbReference type="Pfam" id="PF01225"/>
    </source>
</evidence>
<comment type="caution">
    <text evidence="18">The sequence shown here is derived from an EMBL/GenBank/DDBJ whole genome shotgun (WGS) entry which is preliminary data.</text>
</comment>
<dbReference type="SUPFAM" id="SSF53244">
    <property type="entry name" value="MurD-like peptide ligases, peptide-binding domain"/>
    <property type="match status" value="1"/>
</dbReference>
<dbReference type="GO" id="GO:0071555">
    <property type="term" value="P:cell wall organization"/>
    <property type="evidence" value="ECO:0007669"/>
    <property type="project" value="UniProtKB-KW"/>
</dbReference>
<keyword evidence="12 14" id="KW-0961">Cell wall biogenesis/degradation</keyword>
<evidence type="ECO:0000256" key="13">
    <source>
        <dbReference type="ARBA" id="ARBA00047833"/>
    </source>
</evidence>
<dbReference type="NCBIfam" id="TIGR01082">
    <property type="entry name" value="murC"/>
    <property type="match status" value="1"/>
</dbReference>
<keyword evidence="8 14" id="KW-0067">ATP-binding</keyword>
<dbReference type="UniPathway" id="UPA00219"/>
<keyword evidence="5 14" id="KW-0436">Ligase</keyword>
<evidence type="ECO:0000256" key="14">
    <source>
        <dbReference type="HAMAP-Rule" id="MF_00046"/>
    </source>
</evidence>
<evidence type="ECO:0000256" key="5">
    <source>
        <dbReference type="ARBA" id="ARBA00022598"/>
    </source>
</evidence>
<dbReference type="PANTHER" id="PTHR43445">
    <property type="entry name" value="UDP-N-ACETYLMURAMATE--L-ALANINE LIGASE-RELATED"/>
    <property type="match status" value="1"/>
</dbReference>
<evidence type="ECO:0000259" key="17">
    <source>
        <dbReference type="Pfam" id="PF08245"/>
    </source>
</evidence>
<dbReference type="EMBL" id="WXEY01000003">
    <property type="protein sequence ID" value="MZP28964.1"/>
    <property type="molecule type" value="Genomic_DNA"/>
</dbReference>
<comment type="pathway">
    <text evidence="2 14">Cell wall biogenesis; peptidoglycan biosynthesis.</text>
</comment>
<dbReference type="EC" id="6.3.2.8" evidence="3 14"/>
<evidence type="ECO:0000313" key="19">
    <source>
        <dbReference type="Proteomes" id="UP000463470"/>
    </source>
</evidence>
<evidence type="ECO:0000256" key="11">
    <source>
        <dbReference type="ARBA" id="ARBA00023306"/>
    </source>
</evidence>
<keyword evidence="7 14" id="KW-0547">Nucleotide-binding</keyword>
<name>A0A845L2A6_9FIRM</name>
<dbReference type="Pfam" id="PF08245">
    <property type="entry name" value="Mur_ligase_M"/>
    <property type="match status" value="1"/>
</dbReference>
<evidence type="ECO:0000256" key="2">
    <source>
        <dbReference type="ARBA" id="ARBA00004752"/>
    </source>
</evidence>
<keyword evidence="6 14" id="KW-0132">Cell division</keyword>
<comment type="catalytic activity">
    <reaction evidence="13 14">
        <text>UDP-N-acetyl-alpha-D-muramate + L-alanine + ATP = UDP-N-acetyl-alpha-D-muramoyl-L-alanine + ADP + phosphate + H(+)</text>
        <dbReference type="Rhea" id="RHEA:23372"/>
        <dbReference type="ChEBI" id="CHEBI:15378"/>
        <dbReference type="ChEBI" id="CHEBI:30616"/>
        <dbReference type="ChEBI" id="CHEBI:43474"/>
        <dbReference type="ChEBI" id="CHEBI:57972"/>
        <dbReference type="ChEBI" id="CHEBI:70757"/>
        <dbReference type="ChEBI" id="CHEBI:83898"/>
        <dbReference type="ChEBI" id="CHEBI:456216"/>
        <dbReference type="EC" id="6.3.2.8"/>
    </reaction>
</comment>
<comment type="similarity">
    <text evidence="14">Belongs to the MurCDEF family.</text>
</comment>
<comment type="subcellular location">
    <subcellularLocation>
        <location evidence="1 14">Cytoplasm</location>
    </subcellularLocation>
</comment>
<dbReference type="InterPro" id="IPR050061">
    <property type="entry name" value="MurCDEF_pg_biosynth"/>
</dbReference>
<dbReference type="SUPFAM" id="SSF51984">
    <property type="entry name" value="MurCD N-terminal domain"/>
    <property type="match status" value="1"/>
</dbReference>
<dbReference type="InterPro" id="IPR036565">
    <property type="entry name" value="Mur-like_cat_sf"/>
</dbReference>
<evidence type="ECO:0000256" key="12">
    <source>
        <dbReference type="ARBA" id="ARBA00023316"/>
    </source>
</evidence>
<dbReference type="Gene3D" id="3.40.50.720">
    <property type="entry name" value="NAD(P)-binding Rossmann-like Domain"/>
    <property type="match status" value="1"/>
</dbReference>
<feature type="domain" description="Mur ligase central" evidence="17">
    <location>
        <begin position="111"/>
        <end position="291"/>
    </location>
</feature>
<evidence type="ECO:0000256" key="7">
    <source>
        <dbReference type="ARBA" id="ARBA00022741"/>
    </source>
</evidence>
<dbReference type="GO" id="GO:0009252">
    <property type="term" value="P:peptidoglycan biosynthetic process"/>
    <property type="evidence" value="ECO:0007669"/>
    <property type="project" value="UniProtKB-UniRule"/>
</dbReference>
<dbReference type="SUPFAM" id="SSF53623">
    <property type="entry name" value="MurD-like peptide ligases, catalytic domain"/>
    <property type="match status" value="1"/>
</dbReference>
<dbReference type="InterPro" id="IPR005758">
    <property type="entry name" value="UDP-N-AcMur_Ala_ligase_MurC"/>
</dbReference>
<dbReference type="InterPro" id="IPR000713">
    <property type="entry name" value="Mur_ligase_N"/>
</dbReference>
<dbReference type="GO" id="GO:0051301">
    <property type="term" value="P:cell division"/>
    <property type="evidence" value="ECO:0007669"/>
    <property type="project" value="UniProtKB-KW"/>
</dbReference>
<dbReference type="GO" id="GO:0008763">
    <property type="term" value="F:UDP-N-acetylmuramate-L-alanine ligase activity"/>
    <property type="evidence" value="ECO:0007669"/>
    <property type="project" value="UniProtKB-UniRule"/>
</dbReference>
<evidence type="ECO:0000256" key="4">
    <source>
        <dbReference type="ARBA" id="ARBA00022490"/>
    </source>
</evidence>
<dbReference type="GO" id="GO:0008360">
    <property type="term" value="P:regulation of cell shape"/>
    <property type="evidence" value="ECO:0007669"/>
    <property type="project" value="UniProtKB-KW"/>
</dbReference>
<keyword evidence="4 14" id="KW-0963">Cytoplasm</keyword>
<proteinExistence type="inferred from homology"/>
<evidence type="ECO:0000256" key="6">
    <source>
        <dbReference type="ARBA" id="ARBA00022618"/>
    </source>
</evidence>
<dbReference type="AlphaFoldDB" id="A0A845L2A6"/>
<dbReference type="HAMAP" id="MF_00046">
    <property type="entry name" value="MurC"/>
    <property type="match status" value="1"/>
</dbReference>
<evidence type="ECO:0000256" key="10">
    <source>
        <dbReference type="ARBA" id="ARBA00022984"/>
    </source>
</evidence>
<dbReference type="RefSeq" id="WP_161255897.1">
    <property type="nucleotide sequence ID" value="NZ_WXEY01000003.1"/>
</dbReference>
<keyword evidence="19" id="KW-1185">Reference proteome</keyword>
<dbReference type="GO" id="GO:0005737">
    <property type="term" value="C:cytoplasm"/>
    <property type="evidence" value="ECO:0007669"/>
    <property type="project" value="UniProtKB-SubCell"/>
</dbReference>